<proteinExistence type="predicted"/>
<organism evidence="1 2">
    <name type="scientific">Marinobacter qingdaonensis</name>
    <dbReference type="NCBI Taxonomy" id="3108486"/>
    <lineage>
        <taxon>Bacteria</taxon>
        <taxon>Pseudomonadati</taxon>
        <taxon>Pseudomonadota</taxon>
        <taxon>Gammaproteobacteria</taxon>
        <taxon>Pseudomonadales</taxon>
        <taxon>Marinobacteraceae</taxon>
        <taxon>Marinobacter</taxon>
    </lineage>
</organism>
<keyword evidence="2" id="KW-1185">Reference proteome</keyword>
<dbReference type="Proteomes" id="UP001305746">
    <property type="component" value="Unassembled WGS sequence"/>
</dbReference>
<evidence type="ECO:0000313" key="1">
    <source>
        <dbReference type="EMBL" id="MEA1079849.1"/>
    </source>
</evidence>
<dbReference type="EMBL" id="JAYDCJ010000003">
    <property type="protein sequence ID" value="MEA1079849.1"/>
    <property type="molecule type" value="Genomic_DNA"/>
</dbReference>
<protein>
    <submittedName>
        <fullName evidence="1">Uncharacterized protein</fullName>
    </submittedName>
</protein>
<reference evidence="1 2" key="1">
    <citation type="submission" date="2023-12" db="EMBL/GenBank/DDBJ databases">
        <title>Marinobacter qingdaonensis sp. nov., isolated from the intertidal sediment of Qingdao, PR China.</title>
        <authorList>
            <person name="Li Y."/>
        </authorList>
    </citation>
    <scope>NUCLEOTIDE SEQUENCE [LARGE SCALE GENOMIC DNA]</scope>
    <source>
        <strain evidence="1 2">ASW11-75</strain>
    </source>
</reference>
<accession>A0ABU5NVL8</accession>
<sequence length="46" mass="4903">MKVMIAGFVAALVIAYAAPLALNQFGWSSAEQYSSESSVRLDQSGH</sequence>
<dbReference type="RefSeq" id="WP_322854369.1">
    <property type="nucleotide sequence ID" value="NZ_JAYDCJ010000003.1"/>
</dbReference>
<evidence type="ECO:0000313" key="2">
    <source>
        <dbReference type="Proteomes" id="UP001305746"/>
    </source>
</evidence>
<name>A0ABU5NVL8_9GAMM</name>
<comment type="caution">
    <text evidence="1">The sequence shown here is derived from an EMBL/GenBank/DDBJ whole genome shotgun (WGS) entry which is preliminary data.</text>
</comment>
<gene>
    <name evidence="1" type="ORF">U5822_04180</name>
</gene>